<dbReference type="InterPro" id="IPR012569">
    <property type="entry name" value="Inl_IR"/>
</dbReference>
<keyword evidence="8" id="KW-0572">Peptidoglycan-anchor</keyword>
<dbReference type="Gene3D" id="2.60.40.4270">
    <property type="entry name" value="Listeria-Bacteroides repeat domain"/>
    <property type="match status" value="1"/>
</dbReference>
<evidence type="ECO:0000256" key="5">
    <source>
        <dbReference type="ARBA" id="ARBA00022614"/>
    </source>
</evidence>
<evidence type="ECO:0000256" key="7">
    <source>
        <dbReference type="ARBA" id="ARBA00022737"/>
    </source>
</evidence>
<dbReference type="Gene3D" id="1.10.8.390">
    <property type="entry name" value="Internalin N-terminal Cap domain-like"/>
    <property type="match status" value="1"/>
</dbReference>
<gene>
    <name evidence="12" type="ORF">NT05LM_0946</name>
</gene>
<comment type="caution">
    <text evidence="12">The sequence shown here is derived from an EMBL/GenBank/DDBJ whole genome shotgun (WGS) entry which is preliminary data.</text>
</comment>
<dbReference type="NCBIfam" id="TIGR02543">
    <property type="entry name" value="List_Bact_rpt"/>
    <property type="match status" value="1"/>
</dbReference>
<dbReference type="Pfam" id="PF12354">
    <property type="entry name" value="Internalin_N"/>
    <property type="match status" value="1"/>
</dbReference>
<dbReference type="InterPro" id="IPR032675">
    <property type="entry name" value="LRR_dom_sf"/>
</dbReference>
<sequence>MNLLLGGINNLMKKMITILLLVSSAFIISVISSPNQAFADTTDILQAPKPINEIFPDEGVAQLVARETGKSTTSGVSQADLDGITKLNDAIQSSRTVPMIYSLEGVEYLHNLRELAIPNHSVSDISALEGLVELRGIGISNSNVSDLSPLSKSKKISFIDVSGNNISDISVFSSFSKINQVILSENNISDISVLKDFPADQFVYIYLDNNKIKDISPLSGKSFHQLTLNDNEISDVSPLSTMTLYSDYAFTDNFYIDISNNHISDISPLKNTGFSKLNYFYAENQSVTSPSKTFSNDLTLENSVKNIEGKAITPEIISNNGSYSGSMLNWQLPNFVANVDYSFSETNQIGQTTGVFSGKVTQPLVDGFTVTFDNEGSISTESYKSDVIISEPTEPTKEGFTFDGWYDAQTGGKKWDFATDKMPANDITLYAQFTETKTEPANPVVPVESEESTDLEDSEDSADPDVTEVDPENSSKLEKGTKNKTTEASEKVPEKIATSELPKTGDSSPYLILLGFVLVGAAVFAWKKKQA</sequence>
<dbReference type="EMBL" id="ADXF01000438">
    <property type="protein sequence ID" value="EFR88464.1"/>
    <property type="molecule type" value="Genomic_DNA"/>
</dbReference>
<feature type="compositionally biased region" description="Basic and acidic residues" evidence="9">
    <location>
        <begin position="473"/>
        <end position="494"/>
    </location>
</feature>
<keyword evidence="13" id="KW-1185">Reference proteome</keyword>
<organism evidence="12 13">
    <name type="scientific">Listeria marthii FSL S4-120</name>
    <dbReference type="NCBI Taxonomy" id="702457"/>
    <lineage>
        <taxon>Bacteria</taxon>
        <taxon>Bacillati</taxon>
        <taxon>Bacillota</taxon>
        <taxon>Bacilli</taxon>
        <taxon>Bacillales</taxon>
        <taxon>Listeriaceae</taxon>
        <taxon>Listeria</taxon>
    </lineage>
</organism>
<keyword evidence="4" id="KW-0964">Secreted</keyword>
<dbReference type="Pfam" id="PF09479">
    <property type="entry name" value="Flg_new"/>
    <property type="match status" value="1"/>
</dbReference>
<dbReference type="Proteomes" id="UP000003412">
    <property type="component" value="Chromosome"/>
</dbReference>
<dbReference type="Gene3D" id="2.60.40.1220">
    <property type="match status" value="1"/>
</dbReference>
<dbReference type="Pfam" id="PF08191">
    <property type="entry name" value="LRR_adjacent"/>
    <property type="match status" value="1"/>
</dbReference>
<evidence type="ECO:0000313" key="13">
    <source>
        <dbReference type="Proteomes" id="UP000003412"/>
    </source>
</evidence>
<dbReference type="InterPro" id="IPR024634">
    <property type="entry name" value="Internalin_N"/>
</dbReference>
<dbReference type="InterPro" id="IPR014756">
    <property type="entry name" value="Ig_E-set"/>
</dbReference>
<dbReference type="InterPro" id="IPR014755">
    <property type="entry name" value="Cu-Rt/internalin_Ig-like"/>
</dbReference>
<dbReference type="InterPro" id="IPR042229">
    <property type="entry name" value="Listeria/Bacterioides_rpt_sf"/>
</dbReference>
<keyword evidence="10" id="KW-1133">Transmembrane helix</keyword>
<evidence type="ECO:0000256" key="1">
    <source>
        <dbReference type="ARBA" id="ARBA00004168"/>
    </source>
</evidence>
<reference evidence="12 13" key="1">
    <citation type="journal article" date="2010" name="Microbiol. Resour. Announc.">
        <title>Comparative genomics of the bacterial genus Listeria: Genome evolution is characterized by limited gene acquisition and limited gene loss.</title>
        <authorList>
            <person name="den Bakker H.C."/>
            <person name="Cummings C.A."/>
            <person name="Ferreira V."/>
            <person name="Vatta P."/>
            <person name="Orsi R.H."/>
            <person name="Degoricija L."/>
            <person name="Barker M."/>
            <person name="Petrauskene O."/>
            <person name="Furtado M.R."/>
            <person name="Wiedmann M."/>
        </authorList>
    </citation>
    <scope>NUCLEOTIDE SEQUENCE [LARGE SCALE GENOMIC DNA]</scope>
    <source>
        <strain evidence="12 13">FSL S4-120</strain>
    </source>
</reference>
<dbReference type="InterPro" id="IPR050836">
    <property type="entry name" value="SDS22/Internalin_LRR"/>
</dbReference>
<proteinExistence type="inferred from homology"/>
<evidence type="ECO:0000256" key="3">
    <source>
        <dbReference type="ARBA" id="ARBA00022512"/>
    </source>
</evidence>
<dbReference type="InterPro" id="IPR019931">
    <property type="entry name" value="LPXTG_anchor"/>
</dbReference>
<dbReference type="SUPFAM" id="SSF81296">
    <property type="entry name" value="E set domains"/>
    <property type="match status" value="1"/>
</dbReference>
<keyword evidence="5" id="KW-0433">Leucine-rich repeat</keyword>
<feature type="transmembrane region" description="Helical" evidence="10">
    <location>
        <begin position="508"/>
        <end position="526"/>
    </location>
</feature>
<dbReference type="Pfam" id="PF00746">
    <property type="entry name" value="Gram_pos_anchor"/>
    <property type="match status" value="1"/>
</dbReference>
<evidence type="ECO:0000259" key="11">
    <source>
        <dbReference type="PROSITE" id="PS50847"/>
    </source>
</evidence>
<feature type="compositionally biased region" description="Acidic residues" evidence="9">
    <location>
        <begin position="448"/>
        <end position="471"/>
    </location>
</feature>
<name>A0ABP2K011_9LIST</name>
<evidence type="ECO:0000256" key="6">
    <source>
        <dbReference type="ARBA" id="ARBA00022729"/>
    </source>
</evidence>
<feature type="domain" description="Gram-positive cocci surface proteins LPxTG" evidence="11">
    <location>
        <begin position="501"/>
        <end position="531"/>
    </location>
</feature>
<keyword evidence="10" id="KW-0812">Transmembrane</keyword>
<keyword evidence="3" id="KW-0134">Cell wall</keyword>
<comment type="subcellular location">
    <subcellularLocation>
        <location evidence="1">Secreted</location>
        <location evidence="1">Cell wall</location>
        <topology evidence="1">Peptidoglycan-anchor</topology>
    </subcellularLocation>
</comment>
<feature type="region of interest" description="Disordered" evidence="9">
    <location>
        <begin position="438"/>
        <end position="507"/>
    </location>
</feature>
<keyword evidence="10" id="KW-0472">Membrane</keyword>
<dbReference type="SUPFAM" id="SSF52058">
    <property type="entry name" value="L domain-like"/>
    <property type="match status" value="1"/>
</dbReference>
<evidence type="ECO:0000313" key="12">
    <source>
        <dbReference type="EMBL" id="EFR88464.1"/>
    </source>
</evidence>
<protein>
    <submittedName>
        <fullName evidence="12">Internalin A</fullName>
    </submittedName>
</protein>
<evidence type="ECO:0000256" key="4">
    <source>
        <dbReference type="ARBA" id="ARBA00022525"/>
    </source>
</evidence>
<dbReference type="InterPro" id="IPR013378">
    <property type="entry name" value="InlB-like_B-rpt"/>
</dbReference>
<keyword evidence="7" id="KW-0677">Repeat</keyword>
<evidence type="ECO:0000256" key="8">
    <source>
        <dbReference type="ARBA" id="ARBA00023088"/>
    </source>
</evidence>
<dbReference type="Gene3D" id="3.80.10.10">
    <property type="entry name" value="Ribonuclease Inhibitor"/>
    <property type="match status" value="1"/>
</dbReference>
<dbReference type="PANTHER" id="PTHR46652:SF3">
    <property type="entry name" value="LEUCINE-RICH REPEAT-CONTAINING PROTEIN 9"/>
    <property type="match status" value="1"/>
</dbReference>
<dbReference type="PROSITE" id="PS50847">
    <property type="entry name" value="GRAM_POS_ANCHORING"/>
    <property type="match status" value="1"/>
</dbReference>
<accession>A0ABP2K011</accession>
<evidence type="ECO:0000256" key="10">
    <source>
        <dbReference type="SAM" id="Phobius"/>
    </source>
</evidence>
<keyword evidence="6" id="KW-0732">Signal</keyword>
<evidence type="ECO:0000256" key="9">
    <source>
        <dbReference type="SAM" id="MobiDB-lite"/>
    </source>
</evidence>
<comment type="similarity">
    <text evidence="2">Belongs to the internalin family.</text>
</comment>
<dbReference type="PANTHER" id="PTHR46652">
    <property type="entry name" value="LEUCINE-RICH REPEAT AND IQ DOMAIN-CONTAINING PROTEIN 1-RELATED"/>
    <property type="match status" value="1"/>
</dbReference>
<dbReference type="NCBIfam" id="TIGR01167">
    <property type="entry name" value="LPXTG_anchor"/>
    <property type="match status" value="1"/>
</dbReference>
<evidence type="ECO:0000256" key="2">
    <source>
        <dbReference type="ARBA" id="ARBA00009432"/>
    </source>
</evidence>